<dbReference type="EMBL" id="GL870941">
    <property type="protein sequence ID" value="EGC40584.1"/>
    <property type="molecule type" value="Genomic_DNA"/>
</dbReference>
<dbReference type="InterPro" id="IPR040328">
    <property type="entry name" value="DDB_G0279899-like"/>
</dbReference>
<evidence type="ECO:0000313" key="2">
    <source>
        <dbReference type="EMBL" id="EGC40584.1"/>
    </source>
</evidence>
<accession>F0Z634</accession>
<dbReference type="eggNOG" id="ENOG502R5MB">
    <property type="taxonomic scope" value="Eukaryota"/>
</dbReference>
<proteinExistence type="predicted"/>
<dbReference type="Gene3D" id="3.30.160.60">
    <property type="entry name" value="Classic Zinc Finger"/>
    <property type="match status" value="1"/>
</dbReference>
<dbReference type="KEGG" id="dpp:DICPUDRAFT_10592"/>
<dbReference type="OrthoDB" id="6096398at2759"/>
<evidence type="ECO:0000313" key="3">
    <source>
        <dbReference type="Proteomes" id="UP000001064"/>
    </source>
</evidence>
<dbReference type="PANTHER" id="PTHR31768:SF3">
    <property type="entry name" value="B BOX-TYPE DOMAIN-CONTAINING PROTEIN-RELATED"/>
    <property type="match status" value="1"/>
</dbReference>
<protein>
    <recommendedName>
        <fullName evidence="1">B box-type domain-containing protein</fullName>
    </recommendedName>
</protein>
<dbReference type="OMA" id="CITGIHY"/>
<dbReference type="Proteomes" id="UP000001064">
    <property type="component" value="Unassembled WGS sequence"/>
</dbReference>
<gene>
    <name evidence="2" type="ORF">DICPUDRAFT_10592</name>
</gene>
<dbReference type="InParanoid" id="F0Z634"/>
<sequence length="167" mass="19510">DTKCLYHPHQDIALICSTCPNNTPVCIGCITGIHYGHNFISIEDDNVRNQIQQEFKNQTIPKLNHYLENNKKILNESNNHFKQIKENNNNNFYKTFKIFKELKEIINSKENDIKRLLTTKFDENTEVNNIISTTIENNNNIINNAIKYNNDVNNNNNDNNNNNNNKN</sequence>
<dbReference type="SUPFAM" id="SSF57845">
    <property type="entry name" value="B-box zinc-binding domain"/>
    <property type="match status" value="1"/>
</dbReference>
<dbReference type="PANTHER" id="PTHR31768">
    <property type="entry name" value="B BOX-TYPE DOMAIN-CONTAINING PROTEIN"/>
    <property type="match status" value="1"/>
</dbReference>
<keyword evidence="3" id="KW-1185">Reference proteome</keyword>
<dbReference type="GO" id="GO:0008270">
    <property type="term" value="F:zinc ion binding"/>
    <property type="evidence" value="ECO:0007669"/>
    <property type="project" value="InterPro"/>
</dbReference>
<feature type="non-terminal residue" evidence="2">
    <location>
        <position position="167"/>
    </location>
</feature>
<feature type="non-terminal residue" evidence="2">
    <location>
        <position position="1"/>
    </location>
</feature>
<dbReference type="AlphaFoldDB" id="F0Z634"/>
<name>F0Z634_DICPU</name>
<dbReference type="InterPro" id="IPR000315">
    <property type="entry name" value="Znf_B-box"/>
</dbReference>
<feature type="domain" description="B box-type" evidence="1">
    <location>
        <begin position="2"/>
        <end position="42"/>
    </location>
</feature>
<evidence type="ECO:0000259" key="1">
    <source>
        <dbReference type="Pfam" id="PF00643"/>
    </source>
</evidence>
<dbReference type="RefSeq" id="XP_003282920.1">
    <property type="nucleotide sequence ID" value="XM_003282872.1"/>
</dbReference>
<reference evidence="3" key="1">
    <citation type="journal article" date="2011" name="Genome Biol.">
        <title>Comparative genomics of the social amoebae Dictyostelium discoideum and Dictyostelium purpureum.</title>
        <authorList>
            <consortium name="US DOE Joint Genome Institute (JGI-PGF)"/>
            <person name="Sucgang R."/>
            <person name="Kuo A."/>
            <person name="Tian X."/>
            <person name="Salerno W."/>
            <person name="Parikh A."/>
            <person name="Feasley C.L."/>
            <person name="Dalin E."/>
            <person name="Tu H."/>
            <person name="Huang E."/>
            <person name="Barry K."/>
            <person name="Lindquist E."/>
            <person name="Shapiro H."/>
            <person name="Bruce D."/>
            <person name="Schmutz J."/>
            <person name="Salamov A."/>
            <person name="Fey P."/>
            <person name="Gaudet P."/>
            <person name="Anjard C."/>
            <person name="Babu M.M."/>
            <person name="Basu S."/>
            <person name="Bushmanova Y."/>
            <person name="van der Wel H."/>
            <person name="Katoh-Kurasawa M."/>
            <person name="Dinh C."/>
            <person name="Coutinho P.M."/>
            <person name="Saito T."/>
            <person name="Elias M."/>
            <person name="Schaap P."/>
            <person name="Kay R.R."/>
            <person name="Henrissat B."/>
            <person name="Eichinger L."/>
            <person name="Rivero F."/>
            <person name="Putnam N.H."/>
            <person name="West C.M."/>
            <person name="Loomis W.F."/>
            <person name="Chisholm R.L."/>
            <person name="Shaulsky G."/>
            <person name="Strassmann J.E."/>
            <person name="Queller D.C."/>
            <person name="Kuspa A."/>
            <person name="Grigoriev I.V."/>
        </authorList>
    </citation>
    <scope>NUCLEOTIDE SEQUENCE [LARGE SCALE GENOMIC DNA]</scope>
    <source>
        <strain evidence="3">QSDP1</strain>
    </source>
</reference>
<organism evidence="2 3">
    <name type="scientific">Dictyostelium purpureum</name>
    <name type="common">Slime mold</name>
    <dbReference type="NCBI Taxonomy" id="5786"/>
    <lineage>
        <taxon>Eukaryota</taxon>
        <taxon>Amoebozoa</taxon>
        <taxon>Evosea</taxon>
        <taxon>Eumycetozoa</taxon>
        <taxon>Dictyostelia</taxon>
        <taxon>Dictyosteliales</taxon>
        <taxon>Dictyosteliaceae</taxon>
        <taxon>Dictyostelium</taxon>
    </lineage>
</organism>
<dbReference type="VEuPathDB" id="AmoebaDB:DICPUDRAFT_10592"/>
<dbReference type="Pfam" id="PF00643">
    <property type="entry name" value="zf-B_box"/>
    <property type="match status" value="1"/>
</dbReference>
<dbReference type="GeneID" id="10503309"/>